<name>D9PLH7_9ZZZZ</name>
<reference evidence="1" key="2">
    <citation type="journal article" date="2011" name="Microb. Ecol.">
        <title>Taxonomic and Functional Metagenomic Profiling of the Microbial Community in the Anoxic Sediment of a Sub-saline Shallow Lake (Laguna de Carrizo, Central Spain).</title>
        <authorList>
            <person name="Ferrer M."/>
            <person name="Guazzaroni M.E."/>
            <person name="Richter M."/>
            <person name="Garcia-Salamanca A."/>
            <person name="Yarza P."/>
            <person name="Suarez-Suarez A."/>
            <person name="Solano J."/>
            <person name="Alcaide M."/>
            <person name="van Dillewijn P."/>
            <person name="Molina-Henares M.A."/>
            <person name="Lopez-Cortes N."/>
            <person name="Al-Ramahi Y."/>
            <person name="Guerrero C."/>
            <person name="Acosta A."/>
            <person name="de Eugenio L.I."/>
            <person name="Martinez V."/>
            <person name="Marques S."/>
            <person name="Rojo F."/>
            <person name="Santero E."/>
            <person name="Genilloud O."/>
            <person name="Perez-Perez J."/>
            <person name="Rossello-Mora R."/>
            <person name="Ramos J.L."/>
        </authorList>
    </citation>
    <scope>NUCLEOTIDE SEQUENCE</scope>
</reference>
<dbReference type="AlphaFoldDB" id="D9PLH7"/>
<dbReference type="EMBL" id="ADZX01000729">
    <property type="protein sequence ID" value="EFK95589.1"/>
    <property type="molecule type" value="Genomic_DNA"/>
</dbReference>
<gene>
    <name evidence="1" type="ORF">LDC_2400</name>
</gene>
<protein>
    <submittedName>
        <fullName evidence="1">Uncharacterized protein</fullName>
    </submittedName>
</protein>
<proteinExistence type="predicted"/>
<reference evidence="1" key="1">
    <citation type="submission" date="2010-07" db="EMBL/GenBank/DDBJ databases">
        <authorList>
            <consortium name="CONSOLIDER consortium CSD2007-00005"/>
            <person name="Guazzaroni M.-E."/>
            <person name="Richter M."/>
            <person name="Garcia-Salamanca A."/>
            <person name="Yarza P."/>
            <person name="Ferrer M."/>
        </authorList>
    </citation>
    <scope>NUCLEOTIDE SEQUENCE</scope>
</reference>
<organism evidence="1">
    <name type="scientific">sediment metagenome</name>
    <dbReference type="NCBI Taxonomy" id="749907"/>
    <lineage>
        <taxon>unclassified sequences</taxon>
        <taxon>metagenomes</taxon>
        <taxon>ecological metagenomes</taxon>
    </lineage>
</organism>
<feature type="non-terminal residue" evidence="1">
    <location>
        <position position="1"/>
    </location>
</feature>
<evidence type="ECO:0000313" key="1">
    <source>
        <dbReference type="EMBL" id="EFK95589.1"/>
    </source>
</evidence>
<comment type="caution">
    <text evidence="1">The sequence shown here is derived from an EMBL/GenBank/DDBJ whole genome shotgun (WGS) entry which is preliminary data.</text>
</comment>
<dbReference type="SUPFAM" id="SSF56935">
    <property type="entry name" value="Porins"/>
    <property type="match status" value="1"/>
</dbReference>
<sequence length="202" mass="23128">FTERFNAQGDLFGESLRFDWGDVDTVGAGLHLFWRDPNRYAFGVFGSYSSTSAGDSFNEYMVGPEGQIYIDDVTLYGQAYFGRVETSFNDDADVWGVRGVARYFLQDNFKLEGEIGYRSFDFDFAEIDVWTFATQADYRFSDSPFSVFGRYELNMFSDDDGDNLDVHKFIVGLRGTFGADTLKEEDRFGATMDLPRTVWFDD</sequence>
<accession>D9PLH7</accession>